<proteinExistence type="predicted"/>
<dbReference type="InterPro" id="IPR029058">
    <property type="entry name" value="AB_hydrolase_fold"/>
</dbReference>
<dbReference type="PANTHER" id="PTHR22946:SF9">
    <property type="entry name" value="POLYKETIDE TRANSFERASE AF380"/>
    <property type="match status" value="1"/>
</dbReference>
<dbReference type="GO" id="GO:0006508">
    <property type="term" value="P:proteolysis"/>
    <property type="evidence" value="ECO:0007669"/>
    <property type="project" value="InterPro"/>
</dbReference>
<feature type="domain" description="Peptidase S9 prolyl oligopeptidase catalytic" evidence="2">
    <location>
        <begin position="110"/>
        <end position="273"/>
    </location>
</feature>
<keyword evidence="1" id="KW-0378">Hydrolase</keyword>
<dbReference type="SUPFAM" id="SSF53474">
    <property type="entry name" value="alpha/beta-Hydrolases"/>
    <property type="match status" value="1"/>
</dbReference>
<dbReference type="Pfam" id="PF00326">
    <property type="entry name" value="Peptidase_S9"/>
    <property type="match status" value="1"/>
</dbReference>
<evidence type="ECO:0000256" key="1">
    <source>
        <dbReference type="ARBA" id="ARBA00022801"/>
    </source>
</evidence>
<evidence type="ECO:0000259" key="2">
    <source>
        <dbReference type="Pfam" id="PF00326"/>
    </source>
</evidence>
<protein>
    <submittedName>
        <fullName evidence="3">Prolyl oligopeptidase family protein</fullName>
    </submittedName>
</protein>
<comment type="caution">
    <text evidence="3">The sequence shown here is derived from an EMBL/GenBank/DDBJ whole genome shotgun (WGS) entry which is preliminary data.</text>
</comment>
<dbReference type="EMBL" id="SIHI01000001">
    <property type="protein sequence ID" value="TWT57480.1"/>
    <property type="molecule type" value="Genomic_DNA"/>
</dbReference>
<organism evidence="3 4">
    <name type="scientific">Thalassoglobus neptunius</name>
    <dbReference type="NCBI Taxonomy" id="1938619"/>
    <lineage>
        <taxon>Bacteria</taxon>
        <taxon>Pseudomonadati</taxon>
        <taxon>Planctomycetota</taxon>
        <taxon>Planctomycetia</taxon>
        <taxon>Planctomycetales</taxon>
        <taxon>Planctomycetaceae</taxon>
        <taxon>Thalassoglobus</taxon>
    </lineage>
</organism>
<dbReference type="Gene3D" id="3.40.50.1820">
    <property type="entry name" value="alpha/beta hydrolase"/>
    <property type="match status" value="1"/>
</dbReference>
<dbReference type="Proteomes" id="UP000317243">
    <property type="component" value="Unassembled WGS sequence"/>
</dbReference>
<accession>A0A5C5X3P5</accession>
<evidence type="ECO:0000313" key="3">
    <source>
        <dbReference type="EMBL" id="TWT57480.1"/>
    </source>
</evidence>
<name>A0A5C5X3P5_9PLAN</name>
<gene>
    <name evidence="3" type="ORF">KOR42_08410</name>
</gene>
<dbReference type="InterPro" id="IPR001375">
    <property type="entry name" value="Peptidase_S9_cat"/>
</dbReference>
<evidence type="ECO:0000313" key="4">
    <source>
        <dbReference type="Proteomes" id="UP000317243"/>
    </source>
</evidence>
<reference evidence="3 4" key="1">
    <citation type="submission" date="2019-02" db="EMBL/GenBank/DDBJ databases">
        <title>Deep-cultivation of Planctomycetes and their phenomic and genomic characterization uncovers novel biology.</title>
        <authorList>
            <person name="Wiegand S."/>
            <person name="Jogler M."/>
            <person name="Boedeker C."/>
            <person name="Pinto D."/>
            <person name="Vollmers J."/>
            <person name="Rivas-Marin E."/>
            <person name="Kohn T."/>
            <person name="Peeters S.H."/>
            <person name="Heuer A."/>
            <person name="Rast P."/>
            <person name="Oberbeckmann S."/>
            <person name="Bunk B."/>
            <person name="Jeske O."/>
            <person name="Meyerdierks A."/>
            <person name="Storesund J.E."/>
            <person name="Kallscheuer N."/>
            <person name="Luecker S."/>
            <person name="Lage O.M."/>
            <person name="Pohl T."/>
            <person name="Merkel B.J."/>
            <person name="Hornburger P."/>
            <person name="Mueller R.-W."/>
            <person name="Bruemmer F."/>
            <person name="Labrenz M."/>
            <person name="Spormann A.M."/>
            <person name="Op Den Camp H."/>
            <person name="Overmann J."/>
            <person name="Amann R."/>
            <person name="Jetten M.S.M."/>
            <person name="Mascher T."/>
            <person name="Medema M.H."/>
            <person name="Devos D.P."/>
            <person name="Kaster A.-K."/>
            <person name="Ovreas L."/>
            <person name="Rohde M."/>
            <person name="Galperin M.Y."/>
            <person name="Jogler C."/>
        </authorList>
    </citation>
    <scope>NUCLEOTIDE SEQUENCE [LARGE SCALE GENOMIC DNA]</scope>
    <source>
        <strain evidence="3 4">KOR42</strain>
    </source>
</reference>
<dbReference type="InterPro" id="IPR050261">
    <property type="entry name" value="FrsA_esterase"/>
</dbReference>
<dbReference type="PANTHER" id="PTHR22946">
    <property type="entry name" value="DIENELACTONE HYDROLASE DOMAIN-CONTAINING PROTEIN-RELATED"/>
    <property type="match status" value="1"/>
</dbReference>
<keyword evidence="4" id="KW-1185">Reference proteome</keyword>
<dbReference type="OrthoDB" id="9764953at2"/>
<dbReference type="AlphaFoldDB" id="A0A5C5X3P5"/>
<dbReference type="GO" id="GO:0008236">
    <property type="term" value="F:serine-type peptidase activity"/>
    <property type="evidence" value="ECO:0007669"/>
    <property type="project" value="InterPro"/>
</dbReference>
<dbReference type="GO" id="GO:0052689">
    <property type="term" value="F:carboxylic ester hydrolase activity"/>
    <property type="evidence" value="ECO:0007669"/>
    <property type="project" value="UniProtKB-ARBA"/>
</dbReference>
<sequence>MKEFKRVHRKEQLALAANGEGMIRLSSLVSRHFVLAMLVILSLCRTGVSQDLVEVSIPSTADQTTQPALMFLPKESDSDRKSLPLLVLLHTWSGNYRQKGHIEVAAEECADRGWAVIHPNFRGANTGPEACGSELAVQDVIDAVDWMIKEHGVAPDRVYLTGVSGGGHLSMLMAGRHPDYWAGVSAWVGIWDLANWHDETQAAGLKYAKQMEAVTGGSPGESETIDSEYRNRSPKSWLDSAVDVPLDIQVGIHDGHTGSVPISHSINAFNQVASQSGFAEKVVAESLISHMVQEQSVPTAERFRGMQEPRSHSVLFRRTAGPTRLTVFEGGHEGDVPTAIRWLESQGPRSPTRVSGSE</sequence>